<dbReference type="EMBL" id="QWEY01000002">
    <property type="protein sequence ID" value="RGP38147.1"/>
    <property type="molecule type" value="Genomic_DNA"/>
</dbReference>
<sequence length="142" mass="15571">MNGPGREDIVMFIERRTGRRLTALQQADVLAALDLDGDAAQGFMAAFAAEFAVDLTGYEPRFHHRDEGRAVRPGWPIAPPHLFGVRLPVSVSTMTQAAQTGRWPVIYPVLTAARSRQWLNAPLILIGLPVLAAVVIALVRMF</sequence>
<accession>A0A411Z521</accession>
<feature type="transmembrane region" description="Helical" evidence="1">
    <location>
        <begin position="118"/>
        <end position="139"/>
    </location>
</feature>
<proteinExistence type="predicted"/>
<evidence type="ECO:0000313" key="3">
    <source>
        <dbReference type="Proteomes" id="UP000284547"/>
    </source>
</evidence>
<organism evidence="2 3">
    <name type="scientific">Pseudotabrizicola alkalilacus</name>
    <dbReference type="NCBI Taxonomy" id="2305252"/>
    <lineage>
        <taxon>Bacteria</taxon>
        <taxon>Pseudomonadati</taxon>
        <taxon>Pseudomonadota</taxon>
        <taxon>Alphaproteobacteria</taxon>
        <taxon>Rhodobacterales</taxon>
        <taxon>Paracoccaceae</taxon>
        <taxon>Pseudotabrizicola</taxon>
    </lineage>
</organism>
<name>A0A411Z521_9RHOB</name>
<reference evidence="2 3" key="1">
    <citation type="submission" date="2018-08" db="EMBL/GenBank/DDBJ databases">
        <title>Flavobacterium tibetense sp. nov., isolated from a wetland YonghuCo on Tibetan Plateau.</title>
        <authorList>
            <person name="Phurbu D."/>
            <person name="Lu H."/>
            <person name="Xing P."/>
        </authorList>
    </citation>
    <scope>NUCLEOTIDE SEQUENCE [LARGE SCALE GENOMIC DNA]</scope>
    <source>
        <strain evidence="2 3">DJC</strain>
    </source>
</reference>
<evidence type="ECO:0000256" key="1">
    <source>
        <dbReference type="SAM" id="Phobius"/>
    </source>
</evidence>
<keyword evidence="1" id="KW-0812">Transmembrane</keyword>
<comment type="caution">
    <text evidence="2">The sequence shown here is derived from an EMBL/GenBank/DDBJ whole genome shotgun (WGS) entry which is preliminary data.</text>
</comment>
<protein>
    <submittedName>
        <fullName evidence="2">Uncharacterized protein</fullName>
    </submittedName>
</protein>
<gene>
    <name evidence="2" type="ORF">D1012_04745</name>
</gene>
<dbReference type="Proteomes" id="UP000284547">
    <property type="component" value="Unassembled WGS sequence"/>
</dbReference>
<keyword evidence="1" id="KW-1133">Transmembrane helix</keyword>
<evidence type="ECO:0000313" key="2">
    <source>
        <dbReference type="EMBL" id="RGP38147.1"/>
    </source>
</evidence>
<keyword evidence="1" id="KW-0472">Membrane</keyword>
<dbReference type="AlphaFoldDB" id="A0A411Z521"/>
<keyword evidence="3" id="KW-1185">Reference proteome</keyword>